<organism evidence="1 2">
    <name type="scientific">Vibrio inusitatus NBRC 102082</name>
    <dbReference type="NCBI Taxonomy" id="1219070"/>
    <lineage>
        <taxon>Bacteria</taxon>
        <taxon>Pseudomonadati</taxon>
        <taxon>Pseudomonadota</taxon>
        <taxon>Gammaproteobacteria</taxon>
        <taxon>Vibrionales</taxon>
        <taxon>Vibrionaceae</taxon>
        <taxon>Vibrio</taxon>
    </lineage>
</organism>
<dbReference type="OrthoDB" id="6388078at2"/>
<proteinExistence type="predicted"/>
<dbReference type="RefSeq" id="WP_141347307.1">
    <property type="nucleotide sequence ID" value="NZ_BJLF01000030.1"/>
</dbReference>
<dbReference type="AlphaFoldDB" id="A0A4Y3I250"/>
<dbReference type="InterPro" id="IPR016155">
    <property type="entry name" value="Mopterin_synth/thiamin_S_b"/>
</dbReference>
<dbReference type="Pfam" id="PF02597">
    <property type="entry name" value="ThiS"/>
    <property type="match status" value="1"/>
</dbReference>
<accession>A0A4Y3I250</accession>
<evidence type="ECO:0000313" key="1">
    <source>
        <dbReference type="EMBL" id="GEA52912.1"/>
    </source>
</evidence>
<dbReference type="EMBL" id="BJLF01000030">
    <property type="protein sequence ID" value="GEA52912.1"/>
    <property type="molecule type" value="Genomic_DNA"/>
</dbReference>
<dbReference type="Proteomes" id="UP000318717">
    <property type="component" value="Unassembled WGS sequence"/>
</dbReference>
<keyword evidence="2" id="KW-1185">Reference proteome</keyword>
<dbReference type="Gene3D" id="3.10.20.30">
    <property type="match status" value="1"/>
</dbReference>
<dbReference type="CDD" id="cd00565">
    <property type="entry name" value="Ubl_ThiS"/>
    <property type="match status" value="1"/>
</dbReference>
<dbReference type="NCBIfam" id="TIGR01683">
    <property type="entry name" value="thiS"/>
    <property type="match status" value="1"/>
</dbReference>
<sequence>MNEVMVTINDKPTNIGMESKLIDVLNKQGIPSEGCAIAVNNKVVPKSKWNTIELQKGDTLSVFRAIAGG</sequence>
<evidence type="ECO:0000313" key="2">
    <source>
        <dbReference type="Proteomes" id="UP000318717"/>
    </source>
</evidence>
<comment type="caution">
    <text evidence="1">The sequence shown here is derived from an EMBL/GenBank/DDBJ whole genome shotgun (WGS) entry which is preliminary data.</text>
</comment>
<dbReference type="InterPro" id="IPR003749">
    <property type="entry name" value="ThiS/MoaD-like"/>
</dbReference>
<gene>
    <name evidence="1" type="ORF">VIN01S_37160</name>
</gene>
<dbReference type="PANTHER" id="PTHR34472:SF1">
    <property type="entry name" value="SULFUR CARRIER PROTEIN THIS"/>
    <property type="match status" value="1"/>
</dbReference>
<name>A0A4Y3I250_9VIBR</name>
<protein>
    <submittedName>
        <fullName evidence="1">Thiamine biosynthesis protein ThiS</fullName>
    </submittedName>
</protein>
<dbReference type="SUPFAM" id="SSF54285">
    <property type="entry name" value="MoaD/ThiS"/>
    <property type="match status" value="1"/>
</dbReference>
<reference evidence="1 2" key="1">
    <citation type="submission" date="2019-06" db="EMBL/GenBank/DDBJ databases">
        <title>Whole genome shotgun sequence of Vibrio inusitatus NBRC 102082.</title>
        <authorList>
            <person name="Hosoyama A."/>
            <person name="Uohara A."/>
            <person name="Ohji S."/>
            <person name="Ichikawa N."/>
        </authorList>
    </citation>
    <scope>NUCLEOTIDE SEQUENCE [LARGE SCALE GENOMIC DNA]</scope>
    <source>
        <strain evidence="1 2">NBRC 102082</strain>
    </source>
</reference>
<dbReference type="InterPro" id="IPR012675">
    <property type="entry name" value="Beta-grasp_dom_sf"/>
</dbReference>
<dbReference type="PANTHER" id="PTHR34472">
    <property type="entry name" value="SULFUR CARRIER PROTEIN THIS"/>
    <property type="match status" value="1"/>
</dbReference>
<dbReference type="InterPro" id="IPR010035">
    <property type="entry name" value="Thi_S"/>
</dbReference>